<geneLocation type="plasmid" evidence="11 12">
    <name>pEMTOL01</name>
</geneLocation>
<dbReference type="InterPro" id="IPR009056">
    <property type="entry name" value="Cyt_c-like_dom"/>
</dbReference>
<dbReference type="SUPFAM" id="SSF46626">
    <property type="entry name" value="Cytochrome c"/>
    <property type="match status" value="1"/>
</dbReference>
<comment type="cofactor">
    <cofactor evidence="1">
        <name>pyrroloquinoline quinone</name>
        <dbReference type="ChEBI" id="CHEBI:58442"/>
    </cofactor>
</comment>
<dbReference type="InterPro" id="IPR002372">
    <property type="entry name" value="PQQ_rpt_dom"/>
</dbReference>
<evidence type="ECO:0000259" key="10">
    <source>
        <dbReference type="PROSITE" id="PS51007"/>
    </source>
</evidence>
<evidence type="ECO:0000256" key="7">
    <source>
        <dbReference type="ARBA" id="ARBA00023004"/>
    </source>
</evidence>
<evidence type="ECO:0000256" key="2">
    <source>
        <dbReference type="ARBA" id="ARBA00008156"/>
    </source>
</evidence>
<dbReference type="PANTHER" id="PTHR32303:SF4">
    <property type="entry name" value="QUINOPROTEIN GLUCOSE DEHYDROGENASE"/>
    <property type="match status" value="1"/>
</dbReference>
<keyword evidence="4 8" id="KW-0479">Metal-binding</keyword>
<evidence type="ECO:0000256" key="6">
    <source>
        <dbReference type="ARBA" id="ARBA00023002"/>
    </source>
</evidence>
<dbReference type="InterPro" id="IPR036909">
    <property type="entry name" value="Cyt_c-like_dom_sf"/>
</dbReference>
<evidence type="ECO:0000313" key="11">
    <source>
        <dbReference type="EMBL" id="AFK05526.1"/>
    </source>
</evidence>
<dbReference type="SUPFAM" id="SSF50998">
    <property type="entry name" value="Quinoprotein alcohol dehydrogenase-like"/>
    <property type="match status" value="1"/>
</dbReference>
<accession>A0ABM5N7P1</accession>
<sequence>MNNYRTVIRFAIFTIGVGSIISILASWSNPNSEDNGWGTYKADEKSTSYSKFDQINVGNVNTLQNAWTFQMNDVKQGESPMSSQCNPIIVDGVMYANSGKQWVYAINAQTGKQIWAFNALDEGEPTAASRGVTYWASGEDKRIIYSAGNYLLAINAKTGKLITTFGNKGRINLNVGVRDDPKKISVTLTTPGSIFKDLIIIGSRLPDFYGAAPGYIRAYNCKTGKLVWTFHTIPHPGEKGYESWPKDAYKYAGGVNCWAGMSIDNKRGMVFLALGSPTFDYYGADRIGANLFGNCVLALDAATGKYKWHFQTVHHDLWDYDLPCPPNLVTIKKDGKDIDAVAQATKHGFIFVLDRVTGVPLFPVEERPVPASNLQGEVAFATQPFPTKPKAFVKQFMTEEDLTNYSPENHEAILKKFRSVRYEGLFTPPDLKGTLSLPATRGGINWGGAAFDPNTNYLYLRGHNLPEIQTIVDANKAFEARNNSTFERGRVTYQKHCATCHGAERKGIPPTFPSLIGLKDRKPEKEMLKKIQNGAGAMPGFKGVLTPAEENAIIAFLYEKQNTGIETPQATKTGANPERFMNTSAYQTWSDPSGNPAMKGPWATLSALNLSTGEYEWQIPIGNDEKLQEKGGPPTGLLARSGPMVTAGGLVFISGAADKKLWAFDKKTGKIVWETALPGVNNANVCSYMVKGKQYVALSVGGTKENPSGSIMTFALPN</sequence>
<keyword evidence="3 8" id="KW-0349">Heme</keyword>
<feature type="transmembrane region" description="Helical" evidence="9">
    <location>
        <begin position="7"/>
        <end position="27"/>
    </location>
</feature>
<name>A0ABM5N7P1_EMTOG</name>
<evidence type="ECO:0000256" key="5">
    <source>
        <dbReference type="ARBA" id="ARBA00022729"/>
    </source>
</evidence>
<comment type="similarity">
    <text evidence="2">Belongs to the bacterial PQQ dehydrogenase family.</text>
</comment>
<dbReference type="EMBL" id="CP002962">
    <property type="protein sequence ID" value="AFK05526.1"/>
    <property type="molecule type" value="Genomic_DNA"/>
</dbReference>
<dbReference type="Pfam" id="PF01011">
    <property type="entry name" value="PQQ"/>
    <property type="match status" value="2"/>
</dbReference>
<feature type="domain" description="Cytochrome c" evidence="10">
    <location>
        <begin position="484"/>
        <end position="561"/>
    </location>
</feature>
<keyword evidence="12" id="KW-1185">Reference proteome</keyword>
<gene>
    <name evidence="11" type="ordered locus">Emtol_0256</name>
</gene>
<organism evidence="11 12">
    <name type="scientific">Emticicia oligotrophica (strain DSM 17448 / CIP 109782 / MTCC 6937 / GPTSA100-15)</name>
    <dbReference type="NCBI Taxonomy" id="929562"/>
    <lineage>
        <taxon>Bacteria</taxon>
        <taxon>Pseudomonadati</taxon>
        <taxon>Bacteroidota</taxon>
        <taxon>Cytophagia</taxon>
        <taxon>Cytophagales</taxon>
        <taxon>Leadbetterellaceae</taxon>
        <taxon>Emticicia</taxon>
    </lineage>
</organism>
<dbReference type="Proteomes" id="UP000002875">
    <property type="component" value="Plasmid pEMTOL01"/>
</dbReference>
<evidence type="ECO:0000256" key="8">
    <source>
        <dbReference type="PROSITE-ProRule" id="PRU00433"/>
    </source>
</evidence>
<evidence type="ECO:0000256" key="1">
    <source>
        <dbReference type="ARBA" id="ARBA00001931"/>
    </source>
</evidence>
<keyword evidence="5" id="KW-0732">Signal</keyword>
<keyword evidence="9" id="KW-0472">Membrane</keyword>
<evidence type="ECO:0000256" key="4">
    <source>
        <dbReference type="ARBA" id="ARBA00022723"/>
    </source>
</evidence>
<keyword evidence="9" id="KW-1133">Transmembrane helix</keyword>
<evidence type="ECO:0000313" key="12">
    <source>
        <dbReference type="Proteomes" id="UP000002875"/>
    </source>
</evidence>
<dbReference type="InterPro" id="IPR017511">
    <property type="entry name" value="PQQ_mDH"/>
</dbReference>
<dbReference type="PANTHER" id="PTHR32303">
    <property type="entry name" value="QUINOPROTEIN ALCOHOL DEHYDROGENASE (CYTOCHROME C)"/>
    <property type="match status" value="1"/>
</dbReference>
<dbReference type="SMART" id="SM00564">
    <property type="entry name" value="PQQ"/>
    <property type="match status" value="6"/>
</dbReference>
<dbReference type="CDD" id="cd10280">
    <property type="entry name" value="PQQ_mGDH"/>
    <property type="match status" value="1"/>
</dbReference>
<dbReference type="InterPro" id="IPR018391">
    <property type="entry name" value="PQQ_b-propeller_rpt"/>
</dbReference>
<keyword evidence="7 8" id="KW-0408">Iron</keyword>
<keyword evidence="11" id="KW-0614">Plasmid</keyword>
<reference evidence="11 12" key="1">
    <citation type="submission" date="2011-07" db="EMBL/GenBank/DDBJ databases">
        <title>The complete genome of plasmid 1 of Emticicia oligotrophica DSM 17448.</title>
        <authorList>
            <consortium name="US DOE Joint Genome Institute (JGI-PGF)"/>
            <person name="Lucas S."/>
            <person name="Han J."/>
            <person name="Lapidus A."/>
            <person name="Bruce D."/>
            <person name="Goodwin L."/>
            <person name="Pitluck S."/>
            <person name="Peters L."/>
            <person name="Kyrpides N."/>
            <person name="Mavromatis K."/>
            <person name="Ivanova N."/>
            <person name="Ovchinnikova G."/>
            <person name="Teshima H."/>
            <person name="Detter J.C."/>
            <person name="Tapia R."/>
            <person name="Han C."/>
            <person name="Land M."/>
            <person name="Hauser L."/>
            <person name="Markowitz V."/>
            <person name="Cheng J.-F."/>
            <person name="Hugenholtz P."/>
            <person name="Woyke T."/>
            <person name="Wu D."/>
            <person name="Tindall B."/>
            <person name="Pomrenke H."/>
            <person name="Brambilla E."/>
            <person name="Klenk H.-P."/>
            <person name="Eisen J.A."/>
        </authorList>
    </citation>
    <scope>NUCLEOTIDE SEQUENCE [LARGE SCALE GENOMIC DNA]</scope>
    <source>
        <strain evidence="12">DSM 17448 / GPTSA100-15</strain>
        <plasmid evidence="11 12">pEMTOL01</plasmid>
    </source>
</reference>
<dbReference type="RefSeq" id="WP_015026272.1">
    <property type="nucleotide sequence ID" value="NC_018742.1"/>
</dbReference>
<protein>
    <submittedName>
        <fullName evidence="11">PQQ-dependent enzyme</fullName>
    </submittedName>
</protein>
<keyword evidence="6" id="KW-0560">Oxidoreductase</keyword>
<evidence type="ECO:0000256" key="9">
    <source>
        <dbReference type="SAM" id="Phobius"/>
    </source>
</evidence>
<dbReference type="Gene3D" id="2.140.10.10">
    <property type="entry name" value="Quinoprotein alcohol dehydrogenase-like superfamily"/>
    <property type="match status" value="2"/>
</dbReference>
<evidence type="ECO:0000256" key="3">
    <source>
        <dbReference type="ARBA" id="ARBA00022617"/>
    </source>
</evidence>
<dbReference type="InterPro" id="IPR011047">
    <property type="entry name" value="Quinoprotein_ADH-like_sf"/>
</dbReference>
<proteinExistence type="inferred from homology"/>
<dbReference type="PROSITE" id="PS51007">
    <property type="entry name" value="CYTC"/>
    <property type="match status" value="1"/>
</dbReference>
<keyword evidence="9" id="KW-0812">Transmembrane</keyword>